<dbReference type="InterPro" id="IPR011009">
    <property type="entry name" value="Kinase-like_dom_sf"/>
</dbReference>
<evidence type="ECO:0000256" key="3">
    <source>
        <dbReference type="ARBA" id="ARBA00022840"/>
    </source>
</evidence>
<name>A0AAF0J8F2_9BASI</name>
<dbReference type="EMBL" id="CP119882">
    <property type="protein sequence ID" value="WFD37050.1"/>
    <property type="molecule type" value="Genomic_DNA"/>
</dbReference>
<evidence type="ECO:0000256" key="4">
    <source>
        <dbReference type="PROSITE-ProRule" id="PRU10141"/>
    </source>
</evidence>
<dbReference type="PANTHER" id="PTHR48012">
    <property type="entry name" value="STERILE20-LIKE KINASE, ISOFORM B-RELATED"/>
    <property type="match status" value="1"/>
</dbReference>
<dbReference type="PANTHER" id="PTHR48012:SF27">
    <property type="entry name" value="SERINE_THREONINE-PROTEIN KINASE SID1"/>
    <property type="match status" value="1"/>
</dbReference>
<evidence type="ECO:0000313" key="7">
    <source>
        <dbReference type="EMBL" id="WFD37050.1"/>
    </source>
</evidence>
<dbReference type="SMART" id="SM00220">
    <property type="entry name" value="S_TKc"/>
    <property type="match status" value="1"/>
</dbReference>
<dbReference type="InterPro" id="IPR000719">
    <property type="entry name" value="Prot_kinase_dom"/>
</dbReference>
<dbReference type="InterPro" id="IPR017441">
    <property type="entry name" value="Protein_kinase_ATP_BS"/>
</dbReference>
<dbReference type="InterPro" id="IPR050629">
    <property type="entry name" value="STE20/SPS1-PAK"/>
</dbReference>
<feature type="region of interest" description="Disordered" evidence="5">
    <location>
        <begin position="1"/>
        <end position="36"/>
    </location>
</feature>
<feature type="domain" description="Protein kinase" evidence="6">
    <location>
        <begin position="38"/>
        <end position="302"/>
    </location>
</feature>
<protein>
    <recommendedName>
        <fullName evidence="1">non-specific serine/threonine protein kinase</fullName>
        <ecNumber evidence="1">2.7.11.1</ecNumber>
    </recommendedName>
</protein>
<dbReference type="FunFam" id="1.10.510.10:FF:000421">
    <property type="entry name" value="Serine/threonine-protein kinase PAK 6"/>
    <property type="match status" value="1"/>
</dbReference>
<evidence type="ECO:0000313" key="8">
    <source>
        <dbReference type="Proteomes" id="UP001219933"/>
    </source>
</evidence>
<sequence>MPPPLPMQQRQQQQQQLLAQPPARPLPPPDDRRPWESYNLTKRLGHGSFGQVYQAEYKPTGQLVAIKQIALEESAEIGTEAGHVLQPQDLSEIQREIASLTQCQDCDRVTRYYGSFVKKYTLWVVMELLDGGSVAALLKKNGPLSDDAAAVILHELTHGLEYLHSQGIIHRDLKAANVLLATSGAVKLADFGVAAQLAHRSSWRNTLVGTPYWMAPEVIQQSHYDWHADIWSLGITAIELATGDPPFSEHHPMRALFLIPKSSPPTLPAGRSAAFAAFVARCLVKRPQERASAKQLTDDAFVRDADDLGVVRSLLVGRSGPVSTPPPSAVPTPLEQSVLDTSAMSGWLFDQSAAPSESQESIDVPQSSTPVLDRDVPHANAQPTSLHAIPEQLVRPERQQPMLPPANSVLFTPRAPRRARGSRGAQECIQQALEELAFHAGQQADDPAAASDAVRQLHTLFSQLGRQAPESLDAFVTQLQRPRSGEPSQASRLSSLLYDRWLEGLRTRWNVFAE</sequence>
<dbReference type="Pfam" id="PF00069">
    <property type="entry name" value="Pkinase"/>
    <property type="match status" value="1"/>
</dbReference>
<dbReference type="PROSITE" id="PS00108">
    <property type="entry name" value="PROTEIN_KINASE_ST"/>
    <property type="match status" value="1"/>
</dbReference>
<dbReference type="InterPro" id="IPR008271">
    <property type="entry name" value="Ser/Thr_kinase_AS"/>
</dbReference>
<feature type="binding site" evidence="4">
    <location>
        <position position="67"/>
    </location>
    <ligand>
        <name>ATP</name>
        <dbReference type="ChEBI" id="CHEBI:30616"/>
    </ligand>
</feature>
<reference evidence="7" key="1">
    <citation type="submission" date="2023-03" db="EMBL/GenBank/DDBJ databases">
        <title>Mating type loci evolution in Malassezia.</title>
        <authorList>
            <person name="Coelho M.A."/>
        </authorList>
    </citation>
    <scope>NUCLEOTIDE SEQUENCE</scope>
    <source>
        <strain evidence="7">CBS 11721</strain>
    </source>
</reference>
<gene>
    <name evidence="7" type="ORF">MCUN1_003942</name>
</gene>
<keyword evidence="3 4" id="KW-0067">ATP-binding</keyword>
<dbReference type="Gene3D" id="1.10.510.10">
    <property type="entry name" value="Transferase(Phosphotransferase) domain 1"/>
    <property type="match status" value="1"/>
</dbReference>
<proteinExistence type="predicted"/>
<dbReference type="AlphaFoldDB" id="A0AAF0J8F2"/>
<feature type="compositionally biased region" description="Low complexity" evidence="5">
    <location>
        <begin position="7"/>
        <end position="21"/>
    </location>
</feature>
<dbReference type="SUPFAM" id="SSF56112">
    <property type="entry name" value="Protein kinase-like (PK-like)"/>
    <property type="match status" value="1"/>
</dbReference>
<dbReference type="GO" id="GO:0004674">
    <property type="term" value="F:protein serine/threonine kinase activity"/>
    <property type="evidence" value="ECO:0007669"/>
    <property type="project" value="UniProtKB-EC"/>
</dbReference>
<keyword evidence="2 4" id="KW-0547">Nucleotide-binding</keyword>
<dbReference type="PROSITE" id="PS00107">
    <property type="entry name" value="PROTEIN_KINASE_ATP"/>
    <property type="match status" value="1"/>
</dbReference>
<evidence type="ECO:0000256" key="1">
    <source>
        <dbReference type="ARBA" id="ARBA00012513"/>
    </source>
</evidence>
<dbReference type="Proteomes" id="UP001219933">
    <property type="component" value="Chromosome 6"/>
</dbReference>
<evidence type="ECO:0000256" key="5">
    <source>
        <dbReference type="SAM" id="MobiDB-lite"/>
    </source>
</evidence>
<accession>A0AAF0J8F2</accession>
<dbReference type="GO" id="GO:0005737">
    <property type="term" value="C:cytoplasm"/>
    <property type="evidence" value="ECO:0007669"/>
    <property type="project" value="TreeGrafter"/>
</dbReference>
<organism evidence="7 8">
    <name type="scientific">Malassezia cuniculi</name>
    <dbReference type="NCBI Taxonomy" id="948313"/>
    <lineage>
        <taxon>Eukaryota</taxon>
        <taxon>Fungi</taxon>
        <taxon>Dikarya</taxon>
        <taxon>Basidiomycota</taxon>
        <taxon>Ustilaginomycotina</taxon>
        <taxon>Malasseziomycetes</taxon>
        <taxon>Malasseziales</taxon>
        <taxon>Malasseziaceae</taxon>
        <taxon>Malassezia</taxon>
    </lineage>
</organism>
<evidence type="ECO:0000259" key="6">
    <source>
        <dbReference type="SMART" id="SM00220"/>
    </source>
</evidence>
<dbReference type="EC" id="2.7.11.1" evidence="1"/>
<dbReference type="GO" id="GO:0005524">
    <property type="term" value="F:ATP binding"/>
    <property type="evidence" value="ECO:0007669"/>
    <property type="project" value="UniProtKB-UniRule"/>
</dbReference>
<keyword evidence="8" id="KW-1185">Reference proteome</keyword>
<evidence type="ECO:0000256" key="2">
    <source>
        <dbReference type="ARBA" id="ARBA00022741"/>
    </source>
</evidence>